<feature type="transmembrane region" description="Helical" evidence="9">
    <location>
        <begin position="210"/>
        <end position="232"/>
    </location>
</feature>
<reference evidence="12" key="1">
    <citation type="submission" date="2018-06" db="EMBL/GenBank/DDBJ databases">
        <title>Genome assembly of Danube salmon.</title>
        <authorList>
            <person name="Macqueen D.J."/>
            <person name="Gundappa M.K."/>
        </authorList>
    </citation>
    <scope>NUCLEOTIDE SEQUENCE [LARGE SCALE GENOMIC DNA]</scope>
</reference>
<proteinExistence type="predicted"/>
<feature type="transmembrane region" description="Helical" evidence="9">
    <location>
        <begin position="82"/>
        <end position="101"/>
    </location>
</feature>
<feature type="transmembrane region" description="Helical" evidence="9">
    <location>
        <begin position="153"/>
        <end position="173"/>
    </location>
</feature>
<dbReference type="CDD" id="cd00637">
    <property type="entry name" value="7tm_classA_rhodopsin-like"/>
    <property type="match status" value="1"/>
</dbReference>
<keyword evidence="4" id="KW-0970">Cilium biogenesis/degradation</keyword>
<dbReference type="GO" id="GO:0030030">
    <property type="term" value="P:cell projection organization"/>
    <property type="evidence" value="ECO:0007669"/>
    <property type="project" value="UniProtKB-KW"/>
</dbReference>
<evidence type="ECO:0000256" key="8">
    <source>
        <dbReference type="ARBA" id="ARBA00070815"/>
    </source>
</evidence>
<evidence type="ECO:0000313" key="12">
    <source>
        <dbReference type="Proteomes" id="UP000314982"/>
    </source>
</evidence>
<dbReference type="GO" id="GO:0004930">
    <property type="term" value="F:G protein-coupled receptor activity"/>
    <property type="evidence" value="ECO:0007669"/>
    <property type="project" value="InterPro"/>
</dbReference>
<evidence type="ECO:0000313" key="11">
    <source>
        <dbReference type="Ensembl" id="ENSHHUP00000062420.1"/>
    </source>
</evidence>
<feature type="domain" description="G-protein coupled receptors family 1 profile" evidence="10">
    <location>
        <begin position="54"/>
        <end position="352"/>
    </location>
</feature>
<reference evidence="11" key="3">
    <citation type="submission" date="2025-09" db="UniProtKB">
        <authorList>
            <consortium name="Ensembl"/>
        </authorList>
    </citation>
    <scope>IDENTIFICATION</scope>
</reference>
<keyword evidence="5 9" id="KW-1133">Transmembrane helix</keyword>
<dbReference type="InterPro" id="IPR017452">
    <property type="entry name" value="GPCR_Rhodpsn_7TM"/>
</dbReference>
<feature type="transmembrane region" description="Helical" evidence="9">
    <location>
        <begin position="296"/>
        <end position="314"/>
    </location>
</feature>
<name>A0A4W5PLC3_9TELE</name>
<dbReference type="Pfam" id="PF00001">
    <property type="entry name" value="7tm_1"/>
    <property type="match status" value="1"/>
</dbReference>
<organism evidence="11 12">
    <name type="scientific">Hucho hucho</name>
    <name type="common">huchen</name>
    <dbReference type="NCBI Taxonomy" id="62062"/>
    <lineage>
        <taxon>Eukaryota</taxon>
        <taxon>Metazoa</taxon>
        <taxon>Chordata</taxon>
        <taxon>Craniata</taxon>
        <taxon>Vertebrata</taxon>
        <taxon>Euteleostomi</taxon>
        <taxon>Actinopterygii</taxon>
        <taxon>Neopterygii</taxon>
        <taxon>Teleostei</taxon>
        <taxon>Protacanthopterygii</taxon>
        <taxon>Salmoniformes</taxon>
        <taxon>Salmonidae</taxon>
        <taxon>Salmoninae</taxon>
        <taxon>Hucho</taxon>
    </lineage>
</organism>
<feature type="transmembrane region" description="Helical" evidence="9">
    <location>
        <begin position="38"/>
        <end position="62"/>
    </location>
</feature>
<evidence type="ECO:0000256" key="4">
    <source>
        <dbReference type="ARBA" id="ARBA00022794"/>
    </source>
</evidence>
<dbReference type="Proteomes" id="UP000314982">
    <property type="component" value="Unassembled WGS sequence"/>
</dbReference>
<dbReference type="PANTHER" id="PTHR24241">
    <property type="entry name" value="NEUROPEPTIDE RECEPTOR-RELATED G-PROTEIN COUPLED RECEPTOR"/>
    <property type="match status" value="1"/>
</dbReference>
<feature type="transmembrane region" description="Helical" evidence="9">
    <location>
        <begin position="334"/>
        <end position="354"/>
    </location>
</feature>
<accession>A0A4W5PLC3</accession>
<evidence type="ECO:0000256" key="7">
    <source>
        <dbReference type="ARBA" id="ARBA00023170"/>
    </source>
</evidence>
<keyword evidence="12" id="KW-1185">Reference proteome</keyword>
<evidence type="ECO:0000256" key="9">
    <source>
        <dbReference type="SAM" id="Phobius"/>
    </source>
</evidence>
<dbReference type="GO" id="GO:0005886">
    <property type="term" value="C:plasma membrane"/>
    <property type="evidence" value="ECO:0007669"/>
    <property type="project" value="UniProtKB-SubCell"/>
</dbReference>
<evidence type="ECO:0000256" key="1">
    <source>
        <dbReference type="ARBA" id="ARBA00004651"/>
    </source>
</evidence>
<evidence type="ECO:0000256" key="5">
    <source>
        <dbReference type="ARBA" id="ARBA00022989"/>
    </source>
</evidence>
<keyword evidence="3 9" id="KW-0812">Transmembrane</keyword>
<dbReference type="AlphaFoldDB" id="A0A4W5PLC3"/>
<protein>
    <recommendedName>
        <fullName evidence="8">G-protein coupled receptor 22</fullName>
    </recommendedName>
</protein>
<dbReference type="GeneTree" id="ENSGT01030000234518"/>
<dbReference type="FunFam" id="1.20.1070.10:FF:000084">
    <property type="entry name" value="Probable G-protein coupled receptor 22"/>
    <property type="match status" value="1"/>
</dbReference>
<keyword evidence="7" id="KW-0675">Receptor</keyword>
<sequence length="416" mass="45843">IPLSPFLCRTVTELFSITIRDVSSSTAWYMPYSLGFQVSLTAFLMLELVLGFSSNMTVLVLYCSQSNLVDSVSNMVTVNLHVLDVVLCVLCLPLTLVVVLLPPGPNLALLCCFHEACVTFASISTAINVLVISVDRYDISVRPANRLLTPRRAGLLLTAVWATSLAVFFIPFLEHIPASSSSAATTLAPVWRNRTLLCVGGQGYHAGLAMYYHLLLQVPIFFTTVAVMLFTYSRILRALNIRIGSHIKNSQRFSLEGPATAAPVPGPTVQASVSAIIALRRAVRRHRDRRERQRRVFRMSFLIISTFLGCWAPLSMANVLILGLGPSDTLVSMRLWFLALAYGTTVSHPLLYAFTRQKLRRALRAKVKKRVVSLLQLDPSPGGTVIQSNSWVKPRKGCQLRLEGSDATGRCLAEPL</sequence>
<keyword evidence="2" id="KW-1003">Cell membrane</keyword>
<keyword evidence="6 9" id="KW-0472">Membrane</keyword>
<dbReference type="PRINTS" id="PR00237">
    <property type="entry name" value="GPCRRHODOPSN"/>
</dbReference>
<evidence type="ECO:0000256" key="6">
    <source>
        <dbReference type="ARBA" id="ARBA00023136"/>
    </source>
</evidence>
<evidence type="ECO:0000259" key="10">
    <source>
        <dbReference type="PROSITE" id="PS50262"/>
    </source>
</evidence>
<dbReference type="GO" id="GO:0042277">
    <property type="term" value="F:peptide binding"/>
    <property type="evidence" value="ECO:0007669"/>
    <property type="project" value="TreeGrafter"/>
</dbReference>
<dbReference type="SUPFAM" id="SSF81321">
    <property type="entry name" value="Family A G protein-coupled receptor-like"/>
    <property type="match status" value="1"/>
</dbReference>
<dbReference type="GO" id="GO:0032870">
    <property type="term" value="P:cellular response to hormone stimulus"/>
    <property type="evidence" value="ECO:0007669"/>
    <property type="project" value="TreeGrafter"/>
</dbReference>
<feature type="transmembrane region" description="Helical" evidence="9">
    <location>
        <begin position="107"/>
        <end position="132"/>
    </location>
</feature>
<dbReference type="STRING" id="62062.ENSHHUP00000062420"/>
<reference evidence="11" key="2">
    <citation type="submission" date="2025-08" db="UniProtKB">
        <authorList>
            <consortium name="Ensembl"/>
        </authorList>
    </citation>
    <scope>IDENTIFICATION</scope>
</reference>
<dbReference type="Gene3D" id="1.20.1070.10">
    <property type="entry name" value="Rhodopsin 7-helix transmembrane proteins"/>
    <property type="match status" value="1"/>
</dbReference>
<dbReference type="Ensembl" id="ENSHHUT00000064530.1">
    <property type="protein sequence ID" value="ENSHHUP00000062420.1"/>
    <property type="gene ID" value="ENSHHUG00000036913.1"/>
</dbReference>
<evidence type="ECO:0000256" key="3">
    <source>
        <dbReference type="ARBA" id="ARBA00022692"/>
    </source>
</evidence>
<dbReference type="FunFam" id="1.20.1070.10:FF:000116">
    <property type="entry name" value="probable G-protein coupled receptor 22"/>
    <property type="match status" value="1"/>
</dbReference>
<dbReference type="PROSITE" id="PS50262">
    <property type="entry name" value="G_PROTEIN_RECEP_F1_2"/>
    <property type="match status" value="1"/>
</dbReference>
<evidence type="ECO:0000256" key="2">
    <source>
        <dbReference type="ARBA" id="ARBA00022475"/>
    </source>
</evidence>
<dbReference type="InterPro" id="IPR000276">
    <property type="entry name" value="GPCR_Rhodpsn"/>
</dbReference>
<comment type="subcellular location">
    <subcellularLocation>
        <location evidence="1">Cell membrane</location>
        <topology evidence="1">Multi-pass membrane protein</topology>
    </subcellularLocation>
</comment>
<dbReference type="PANTHER" id="PTHR24241:SF127">
    <property type="entry name" value="G-PROTEIN COUPLED RECEPTOR 22-RELATED"/>
    <property type="match status" value="1"/>
</dbReference>